<accession>A0A059ZLK0</accession>
<keyword evidence="1" id="KW-0472">Membrane</keyword>
<dbReference type="AlphaFoldDB" id="A0A059ZLK0"/>
<dbReference type="Proteomes" id="UP000005522">
    <property type="component" value="Chromosome"/>
</dbReference>
<name>A0A059ZLK0_ACICK</name>
<dbReference type="RefSeq" id="WP_004869764.1">
    <property type="nucleotide sequence ID" value="NZ_CP005986.1"/>
</dbReference>
<proteinExistence type="predicted"/>
<evidence type="ECO:0000313" key="2">
    <source>
        <dbReference type="EMBL" id="AIA53944.1"/>
    </source>
</evidence>
<dbReference type="eggNOG" id="ENOG5031IS8">
    <property type="taxonomic scope" value="Bacteria"/>
</dbReference>
<evidence type="ECO:0000256" key="1">
    <source>
        <dbReference type="SAM" id="Phobius"/>
    </source>
</evidence>
<gene>
    <name evidence="2" type="ORF">Acaty_c0052</name>
</gene>
<dbReference type="GeneID" id="92930124"/>
<keyword evidence="1" id="KW-0812">Transmembrane</keyword>
<reference evidence="2 3" key="1">
    <citation type="journal article" date="2009" name="J. Bacteriol.">
        <title>Draft genome sequence of the extremely acidophilic bacterium Acidithiobacillus caldus ATCC 51756 reveals metabolic versatility in the genus Acidithiobacillus.</title>
        <authorList>
            <person name="Valdes J."/>
            <person name="Quatrini R."/>
            <person name="Hallberg K."/>
            <person name="Dopson M."/>
            <person name="Valenzuela P.D."/>
            <person name="Holmes D.S."/>
        </authorList>
    </citation>
    <scope>NUCLEOTIDE SEQUENCE [LARGE SCALE GENOMIC DNA]</scope>
    <source>
        <strain evidence="3">ATCC 51756 / DSM 8584 / KU</strain>
    </source>
</reference>
<feature type="transmembrane region" description="Helical" evidence="1">
    <location>
        <begin position="12"/>
        <end position="30"/>
    </location>
</feature>
<organism evidence="2 3">
    <name type="scientific">Acidithiobacillus caldus (strain ATCC 51756 / DSM 8584 / KU)</name>
    <dbReference type="NCBI Taxonomy" id="637389"/>
    <lineage>
        <taxon>Bacteria</taxon>
        <taxon>Pseudomonadati</taxon>
        <taxon>Pseudomonadota</taxon>
        <taxon>Acidithiobacillia</taxon>
        <taxon>Acidithiobacillales</taxon>
        <taxon>Acidithiobacillaceae</taxon>
        <taxon>Acidithiobacillus</taxon>
    </lineage>
</organism>
<keyword evidence="1" id="KW-1133">Transmembrane helix</keyword>
<evidence type="ECO:0000313" key="3">
    <source>
        <dbReference type="Proteomes" id="UP000005522"/>
    </source>
</evidence>
<dbReference type="KEGG" id="acz:Acaty_c0052"/>
<sequence>MAGQRDGGSGKWWILVVFVLLVVAIAFFWWQNQRIRVAHSTVTSPAASVQMVGPTVSTRSVPDFPVGKAVSQAGTLQGPLAGQCGNIAWRDLSPKEVQDLRKLCPHEAAPSH</sequence>
<protein>
    <submittedName>
        <fullName evidence="2">Uncharacterized protein</fullName>
    </submittedName>
</protein>
<dbReference type="HOGENOM" id="CLU_2140418_0_0_6"/>
<dbReference type="EMBL" id="CP005986">
    <property type="protein sequence ID" value="AIA53944.1"/>
    <property type="molecule type" value="Genomic_DNA"/>
</dbReference>